<evidence type="ECO:0000313" key="4">
    <source>
        <dbReference type="Proteomes" id="UP000236333"/>
    </source>
</evidence>
<feature type="region of interest" description="Disordered" evidence="1">
    <location>
        <begin position="13"/>
        <end position="61"/>
    </location>
</feature>
<protein>
    <submittedName>
        <fullName evidence="3">Uncharacterized protein</fullName>
    </submittedName>
</protein>
<feature type="compositionally biased region" description="Basic and acidic residues" evidence="1">
    <location>
        <begin position="38"/>
        <end position="60"/>
    </location>
</feature>
<feature type="compositionally biased region" description="Basic residues" evidence="1">
    <location>
        <begin position="23"/>
        <end position="32"/>
    </location>
</feature>
<feature type="transmembrane region" description="Helical" evidence="2">
    <location>
        <begin position="85"/>
        <end position="107"/>
    </location>
</feature>
<gene>
    <name evidence="3" type="ORF">TSOC_006906</name>
</gene>
<evidence type="ECO:0000313" key="3">
    <source>
        <dbReference type="EMBL" id="PNH06689.1"/>
    </source>
</evidence>
<dbReference type="AlphaFoldDB" id="A0A2J8A2E3"/>
<organism evidence="3 4">
    <name type="scientific">Tetrabaena socialis</name>
    <dbReference type="NCBI Taxonomy" id="47790"/>
    <lineage>
        <taxon>Eukaryota</taxon>
        <taxon>Viridiplantae</taxon>
        <taxon>Chlorophyta</taxon>
        <taxon>core chlorophytes</taxon>
        <taxon>Chlorophyceae</taxon>
        <taxon>CS clade</taxon>
        <taxon>Chlamydomonadales</taxon>
        <taxon>Tetrabaenaceae</taxon>
        <taxon>Tetrabaena</taxon>
    </lineage>
</organism>
<dbReference type="Proteomes" id="UP000236333">
    <property type="component" value="Unassembled WGS sequence"/>
</dbReference>
<keyword evidence="2" id="KW-0472">Membrane</keyword>
<name>A0A2J8A2E3_9CHLO</name>
<keyword evidence="2" id="KW-1133">Transmembrane helix</keyword>
<evidence type="ECO:0000256" key="2">
    <source>
        <dbReference type="SAM" id="Phobius"/>
    </source>
</evidence>
<accession>A0A2J8A2E3</accession>
<evidence type="ECO:0000256" key="1">
    <source>
        <dbReference type="SAM" id="MobiDB-lite"/>
    </source>
</evidence>
<reference evidence="3 4" key="1">
    <citation type="journal article" date="2017" name="Mol. Biol. Evol.">
        <title>The 4-celled Tetrabaena socialis nuclear genome reveals the essential components for genetic control of cell number at the origin of multicellularity in the volvocine lineage.</title>
        <authorList>
            <person name="Featherston J."/>
            <person name="Arakaki Y."/>
            <person name="Hanschen E.R."/>
            <person name="Ferris P.J."/>
            <person name="Michod R.E."/>
            <person name="Olson B.J.S.C."/>
            <person name="Nozaki H."/>
            <person name="Durand P.M."/>
        </authorList>
    </citation>
    <scope>NUCLEOTIDE SEQUENCE [LARGE SCALE GENOMIC DNA]</scope>
    <source>
        <strain evidence="3 4">NIES-571</strain>
    </source>
</reference>
<comment type="caution">
    <text evidence="3">The sequence shown here is derived from an EMBL/GenBank/DDBJ whole genome shotgun (WGS) entry which is preliminary data.</text>
</comment>
<feature type="transmembrane region" description="Helical" evidence="2">
    <location>
        <begin position="127"/>
        <end position="152"/>
    </location>
</feature>
<keyword evidence="4" id="KW-1185">Reference proteome</keyword>
<proteinExistence type="predicted"/>
<sequence length="158" mass="16715">MFAIPLAAAGGPSPRLLGTCRQHPPRRIHRVRAGPDLGPEHSKDAKPRRAEEPAKADGRGGAKALENALSAAADTWARLDTQQRLYTVLSGAALLVVGPKLLAVLLIPLERLLVGGLLALEEVVALLLLQGARLVGLVGLAALVLTGAYLFLFKRERS</sequence>
<keyword evidence="2" id="KW-0812">Transmembrane</keyword>
<dbReference type="EMBL" id="PGGS01000220">
    <property type="protein sequence ID" value="PNH06689.1"/>
    <property type="molecule type" value="Genomic_DNA"/>
</dbReference>